<comment type="similarity">
    <text evidence="3">Belongs to the REXO1/REXO3 family.</text>
</comment>
<evidence type="ECO:0000256" key="2">
    <source>
        <dbReference type="ARBA" id="ARBA00004496"/>
    </source>
</evidence>
<dbReference type="PANTHER" id="PTHR12801:SF112">
    <property type="entry name" value="RNA EXONUCLEASE 3"/>
    <property type="match status" value="1"/>
</dbReference>
<evidence type="ECO:0000256" key="6">
    <source>
        <dbReference type="ARBA" id="ARBA00022722"/>
    </source>
</evidence>
<evidence type="ECO:0000313" key="14">
    <source>
        <dbReference type="EMBL" id="PKX92253.1"/>
    </source>
</evidence>
<feature type="region of interest" description="Disordered" evidence="12">
    <location>
        <begin position="612"/>
        <end position="642"/>
    </location>
</feature>
<name>A0A2I1C3S9_ASPN1</name>
<evidence type="ECO:0000259" key="13">
    <source>
        <dbReference type="SMART" id="SM00479"/>
    </source>
</evidence>
<evidence type="ECO:0000256" key="9">
    <source>
        <dbReference type="ARBA" id="ARBA00023242"/>
    </source>
</evidence>
<accession>A0A2I1C3S9</accession>
<keyword evidence="6" id="KW-0540">Nuclease</keyword>
<dbReference type="InterPro" id="IPR013520">
    <property type="entry name" value="Ribonucl_H"/>
</dbReference>
<dbReference type="PANTHER" id="PTHR12801">
    <property type="entry name" value="RNA EXONUCLEASE REXO1 / RECO3 FAMILY MEMBER-RELATED"/>
    <property type="match status" value="1"/>
</dbReference>
<protein>
    <recommendedName>
        <fullName evidence="11">RNA exonuclease 3</fullName>
    </recommendedName>
</protein>
<feature type="compositionally biased region" description="Polar residues" evidence="12">
    <location>
        <begin position="92"/>
        <end position="114"/>
    </location>
</feature>
<dbReference type="SUPFAM" id="SSF53098">
    <property type="entry name" value="Ribonuclease H-like"/>
    <property type="match status" value="1"/>
</dbReference>
<evidence type="ECO:0000313" key="15">
    <source>
        <dbReference type="Proteomes" id="UP000234474"/>
    </source>
</evidence>
<dbReference type="VEuPathDB" id="FungiDB:P174DRAFT_375111"/>
<evidence type="ECO:0000256" key="1">
    <source>
        <dbReference type="ARBA" id="ARBA00004123"/>
    </source>
</evidence>
<dbReference type="InterPro" id="IPR012337">
    <property type="entry name" value="RNaseH-like_sf"/>
</dbReference>
<evidence type="ECO:0000256" key="7">
    <source>
        <dbReference type="ARBA" id="ARBA00022801"/>
    </source>
</evidence>
<feature type="domain" description="Exonuclease" evidence="13">
    <location>
        <begin position="421"/>
        <end position="601"/>
    </location>
</feature>
<dbReference type="AlphaFoldDB" id="A0A2I1C3S9"/>
<keyword evidence="4" id="KW-0963">Cytoplasm</keyword>
<keyword evidence="7" id="KW-0378">Hydrolase</keyword>
<evidence type="ECO:0000256" key="12">
    <source>
        <dbReference type="SAM" id="MobiDB-lite"/>
    </source>
</evidence>
<dbReference type="RefSeq" id="XP_024680848.1">
    <property type="nucleotide sequence ID" value="XM_024822613.1"/>
</dbReference>
<dbReference type="GO" id="GO:0006364">
    <property type="term" value="P:rRNA processing"/>
    <property type="evidence" value="ECO:0007669"/>
    <property type="project" value="UniProtKB-KW"/>
</dbReference>
<organism evidence="14 15">
    <name type="scientific">Aspergillus novofumigatus (strain IBT 16806)</name>
    <dbReference type="NCBI Taxonomy" id="1392255"/>
    <lineage>
        <taxon>Eukaryota</taxon>
        <taxon>Fungi</taxon>
        <taxon>Dikarya</taxon>
        <taxon>Ascomycota</taxon>
        <taxon>Pezizomycotina</taxon>
        <taxon>Eurotiomycetes</taxon>
        <taxon>Eurotiomycetidae</taxon>
        <taxon>Eurotiales</taxon>
        <taxon>Aspergillaceae</taxon>
        <taxon>Aspergillus</taxon>
        <taxon>Aspergillus subgen. Fumigati</taxon>
    </lineage>
</organism>
<dbReference type="OrthoDB" id="3996471at2759"/>
<dbReference type="EMBL" id="MSZS01000006">
    <property type="protein sequence ID" value="PKX92253.1"/>
    <property type="molecule type" value="Genomic_DNA"/>
</dbReference>
<dbReference type="InterPro" id="IPR034922">
    <property type="entry name" value="REX1-like_exo"/>
</dbReference>
<dbReference type="SMART" id="SM00479">
    <property type="entry name" value="EXOIII"/>
    <property type="match status" value="1"/>
</dbReference>
<evidence type="ECO:0000256" key="10">
    <source>
        <dbReference type="ARBA" id="ARBA00037201"/>
    </source>
</evidence>
<keyword evidence="15" id="KW-1185">Reference proteome</keyword>
<comment type="function">
    <text evidence="10">3' to 5' exoribonuclease required for proper 3' end maturation of MRP RNA and of the U5L snRNA.</text>
</comment>
<keyword evidence="8 14" id="KW-0269">Exonuclease</keyword>
<dbReference type="InterPro" id="IPR047021">
    <property type="entry name" value="REXO1/3/4-like"/>
</dbReference>
<evidence type="ECO:0000256" key="5">
    <source>
        <dbReference type="ARBA" id="ARBA00022552"/>
    </source>
</evidence>
<dbReference type="Gene3D" id="3.30.420.10">
    <property type="entry name" value="Ribonuclease H-like superfamily/Ribonuclease H"/>
    <property type="match status" value="1"/>
</dbReference>
<dbReference type="GO" id="GO:0004527">
    <property type="term" value="F:exonuclease activity"/>
    <property type="evidence" value="ECO:0007669"/>
    <property type="project" value="UniProtKB-KW"/>
</dbReference>
<dbReference type="GO" id="GO:0005634">
    <property type="term" value="C:nucleus"/>
    <property type="evidence" value="ECO:0007669"/>
    <property type="project" value="UniProtKB-SubCell"/>
</dbReference>
<dbReference type="InterPro" id="IPR036397">
    <property type="entry name" value="RNaseH_sf"/>
</dbReference>
<keyword evidence="9" id="KW-0539">Nucleus</keyword>
<dbReference type="STRING" id="1392255.A0A2I1C3S9"/>
<dbReference type="GO" id="GO:0005737">
    <property type="term" value="C:cytoplasm"/>
    <property type="evidence" value="ECO:0007669"/>
    <property type="project" value="UniProtKB-SubCell"/>
</dbReference>
<evidence type="ECO:0000256" key="4">
    <source>
        <dbReference type="ARBA" id="ARBA00022490"/>
    </source>
</evidence>
<proteinExistence type="inferred from homology"/>
<evidence type="ECO:0000256" key="8">
    <source>
        <dbReference type="ARBA" id="ARBA00022839"/>
    </source>
</evidence>
<evidence type="ECO:0000256" key="11">
    <source>
        <dbReference type="ARBA" id="ARBA00039985"/>
    </source>
</evidence>
<dbReference type="Proteomes" id="UP000234474">
    <property type="component" value="Unassembled WGS sequence"/>
</dbReference>
<dbReference type="CDD" id="cd06145">
    <property type="entry name" value="REX1_like"/>
    <property type="match status" value="1"/>
</dbReference>
<evidence type="ECO:0000256" key="3">
    <source>
        <dbReference type="ARBA" id="ARBA00006357"/>
    </source>
</evidence>
<gene>
    <name evidence="14" type="ORF">P174DRAFT_375111</name>
</gene>
<reference evidence="15" key="1">
    <citation type="journal article" date="2018" name="Proc. Natl. Acad. Sci. U.S.A.">
        <title>Linking secondary metabolites to gene clusters through genome sequencing of six diverse Aspergillus species.</title>
        <authorList>
            <person name="Kaerboelling I."/>
            <person name="Vesth T.C."/>
            <person name="Frisvad J.C."/>
            <person name="Nybo J.L."/>
            <person name="Theobald S."/>
            <person name="Kuo A."/>
            <person name="Bowyer P."/>
            <person name="Matsuda Y."/>
            <person name="Mondo S."/>
            <person name="Lyhne E.K."/>
            <person name="Kogle M.E."/>
            <person name="Clum A."/>
            <person name="Lipzen A."/>
            <person name="Salamov A."/>
            <person name="Ngan C.Y."/>
            <person name="Daum C."/>
            <person name="Chiniquy J."/>
            <person name="Barry K."/>
            <person name="LaButti K."/>
            <person name="Haridas S."/>
            <person name="Simmons B.A."/>
            <person name="Magnuson J.K."/>
            <person name="Mortensen U.H."/>
            <person name="Larsen T.O."/>
            <person name="Grigoriev I.V."/>
            <person name="Baker S.E."/>
            <person name="Andersen M.R."/>
        </authorList>
    </citation>
    <scope>NUCLEOTIDE SEQUENCE [LARGE SCALE GENOMIC DNA]</scope>
    <source>
        <strain evidence="15">IBT 16806</strain>
    </source>
</reference>
<dbReference type="OMA" id="GQCTYHP"/>
<dbReference type="GeneID" id="36529939"/>
<feature type="compositionally biased region" description="Basic and acidic residues" evidence="12">
    <location>
        <begin position="121"/>
        <end position="131"/>
    </location>
</feature>
<sequence>MFTPLGLFKDVPCPEGQQCSLLTCIFSHNPVSSSLINQSNVQDTPVAPEEAYESGPPPKKPRLETPPKTAVKKAQALSDPKMESMKPAPAPNTVTGSEPEQTTRRAGQLQSMTREVSPPTLRKESSAKKDAPPASLEGKARFPPRRAPRESLNPRMLPKAPATHGVRLSILTKLHAAMCALNERFVKEEGGTDNPLVLSPHELVTMALDEEEKAAKDNPSIYANVIKLRIVKLPKLSLEEWKKEVKAHLNERYYKIEPTQQNAQHKALETGLSANEEIAVASKLITPLEGLEQYGYVTRKPTKEEVESARRGVSESKGWEKCDRCGGRFQVFPGRREDGSLTTGGQCTYHPGKPYYPPRRQTDHITGAREAYFPCCNESIGTSSGCTKGNTHVFKVSESKRLASILQFEETPTQADKGPQQPVCFDCEMGYTTLGLELIRLTAVSWPQGKLLLDVLVRPMGEILDLNSRFSGVFPEHYQKAVPYNGTSSPSATEDGALQVVESPAAARALLFKFLQPDTPLIGHAIDNDLNACRIIHPTIIDTVLLYPHPRGLPIRMGLKALVKKYLDRDIQTKGSQGHDSKEDAIATGDLVRVKAAETWKILKSKGWRIEDSKLIPPPGAKDAAEDSKLGPGAGHKRKDTE</sequence>
<dbReference type="FunFam" id="3.30.420.10:FF:000109">
    <property type="entry name" value="RNA exonuclease 3"/>
    <property type="match status" value="1"/>
</dbReference>
<comment type="caution">
    <text evidence="14">The sequence shown here is derived from an EMBL/GenBank/DDBJ whole genome shotgun (WGS) entry which is preliminary data.</text>
</comment>
<comment type="subcellular location">
    <subcellularLocation>
        <location evidence="2">Cytoplasm</location>
    </subcellularLocation>
    <subcellularLocation>
        <location evidence="1">Nucleus</location>
    </subcellularLocation>
</comment>
<keyword evidence="5" id="KW-0698">rRNA processing</keyword>
<dbReference type="GO" id="GO:0003676">
    <property type="term" value="F:nucleic acid binding"/>
    <property type="evidence" value="ECO:0007669"/>
    <property type="project" value="InterPro"/>
</dbReference>
<feature type="region of interest" description="Disordered" evidence="12">
    <location>
        <begin position="39"/>
        <end position="159"/>
    </location>
</feature>